<comment type="caution">
    <text evidence="9">Lacks conserved residue(s) required for the propagation of feature annotation.</text>
</comment>
<dbReference type="Proteomes" id="UP000332515">
    <property type="component" value="Unassembled WGS sequence"/>
</dbReference>
<dbReference type="NCBIfam" id="TIGR00380">
    <property type="entry name" value="cobal_cbiB"/>
    <property type="match status" value="1"/>
</dbReference>
<evidence type="ECO:0000256" key="6">
    <source>
        <dbReference type="ARBA" id="ARBA00022692"/>
    </source>
</evidence>
<comment type="pathway">
    <text evidence="2 9">Cofactor biosynthesis; adenosylcobalamin biosynthesis.</text>
</comment>
<dbReference type="UniPathway" id="UPA00148"/>
<keyword evidence="7 9" id="KW-1133">Transmembrane helix</keyword>
<keyword evidence="4 9" id="KW-1003">Cell membrane</keyword>
<feature type="transmembrane region" description="Helical" evidence="9">
    <location>
        <begin position="306"/>
        <end position="326"/>
    </location>
</feature>
<dbReference type="EMBL" id="VWNA01000001">
    <property type="protein sequence ID" value="MQT11684.1"/>
    <property type="molecule type" value="Genomic_DNA"/>
</dbReference>
<evidence type="ECO:0000256" key="7">
    <source>
        <dbReference type="ARBA" id="ARBA00022989"/>
    </source>
</evidence>
<evidence type="ECO:0000313" key="10">
    <source>
        <dbReference type="EMBL" id="MQT11684.1"/>
    </source>
</evidence>
<evidence type="ECO:0000256" key="1">
    <source>
        <dbReference type="ARBA" id="ARBA00004651"/>
    </source>
</evidence>
<evidence type="ECO:0000256" key="5">
    <source>
        <dbReference type="ARBA" id="ARBA00022573"/>
    </source>
</evidence>
<dbReference type="Pfam" id="PF03186">
    <property type="entry name" value="CobD_Cbib"/>
    <property type="match status" value="1"/>
</dbReference>
<name>A0A6A7XYB0_9HYPH</name>
<feature type="transmembrane region" description="Helical" evidence="9">
    <location>
        <begin position="88"/>
        <end position="106"/>
    </location>
</feature>
<evidence type="ECO:0000256" key="9">
    <source>
        <dbReference type="HAMAP-Rule" id="MF_00024"/>
    </source>
</evidence>
<comment type="caution">
    <text evidence="10">The sequence shown here is derived from an EMBL/GenBank/DDBJ whole genome shotgun (WGS) entry which is preliminary data.</text>
</comment>
<dbReference type="GO" id="GO:0015420">
    <property type="term" value="F:ABC-type vitamin B12 transporter activity"/>
    <property type="evidence" value="ECO:0007669"/>
    <property type="project" value="UniProtKB-UniRule"/>
</dbReference>
<gene>
    <name evidence="9" type="primary">cobD</name>
    <name evidence="10" type="ORF">F0357_03135</name>
</gene>
<evidence type="ECO:0000256" key="4">
    <source>
        <dbReference type="ARBA" id="ARBA00022475"/>
    </source>
</evidence>
<dbReference type="GO" id="GO:0048472">
    <property type="term" value="F:threonine-phosphate decarboxylase activity"/>
    <property type="evidence" value="ECO:0007669"/>
    <property type="project" value="InterPro"/>
</dbReference>
<comment type="subcellular location">
    <subcellularLocation>
        <location evidence="1 9">Cell membrane</location>
        <topology evidence="1 9">Multi-pass membrane protein</topology>
    </subcellularLocation>
</comment>
<dbReference type="GO" id="GO:0009236">
    <property type="term" value="P:cobalamin biosynthetic process"/>
    <property type="evidence" value="ECO:0007669"/>
    <property type="project" value="UniProtKB-UniRule"/>
</dbReference>
<proteinExistence type="inferred from homology"/>
<keyword evidence="8 9" id="KW-0472">Membrane</keyword>
<keyword evidence="11" id="KW-1185">Reference proteome</keyword>
<evidence type="ECO:0000313" key="11">
    <source>
        <dbReference type="Proteomes" id="UP000332515"/>
    </source>
</evidence>
<organism evidence="10 11">
    <name type="scientific">Segnochrobactrum spirostomi</name>
    <dbReference type="NCBI Taxonomy" id="2608987"/>
    <lineage>
        <taxon>Bacteria</taxon>
        <taxon>Pseudomonadati</taxon>
        <taxon>Pseudomonadota</taxon>
        <taxon>Alphaproteobacteria</taxon>
        <taxon>Hyphomicrobiales</taxon>
        <taxon>Segnochrobactraceae</taxon>
        <taxon>Segnochrobactrum</taxon>
    </lineage>
</organism>
<evidence type="ECO:0000256" key="2">
    <source>
        <dbReference type="ARBA" id="ARBA00004953"/>
    </source>
</evidence>
<dbReference type="PANTHER" id="PTHR34308">
    <property type="entry name" value="COBALAMIN BIOSYNTHESIS PROTEIN CBIB"/>
    <property type="match status" value="1"/>
</dbReference>
<dbReference type="PANTHER" id="PTHR34308:SF1">
    <property type="entry name" value="COBALAMIN BIOSYNTHESIS PROTEIN CBIB"/>
    <property type="match status" value="1"/>
</dbReference>
<dbReference type="InterPro" id="IPR004485">
    <property type="entry name" value="Cobalamin_biosynth_CobD/CbiB"/>
</dbReference>
<sequence>MLFLDDGPAILLVALGLDAVVGDPPWLWRRLPHPVALIGRAIGAADRGLNDARLPFATRRRRGGLAFAGILLAGIAAAAFVEAVFAELPWPIGSVLIAILGAIFLAQRSLYDHVHVVEAPLADGNLAAARSAVSHVVGRDTARLDEAGIARAAIETTAESFCDGVVAPAFWFALFGLPGIVAYKIINTADSMIGHDDARHRAFGFFAAKTDDLVNLIPARLSGALVALAAPLARGRIGHAFSIMLRDAPKHASPNAGWPEAAMAGGLDVALLGPTPYGGELTDKAWLNPEGRREAGARDIRRGLRVYLGAAALHALLWAIVAAIAAL</sequence>
<dbReference type="GO" id="GO:0005886">
    <property type="term" value="C:plasma membrane"/>
    <property type="evidence" value="ECO:0007669"/>
    <property type="project" value="UniProtKB-SubCell"/>
</dbReference>
<evidence type="ECO:0000256" key="8">
    <source>
        <dbReference type="ARBA" id="ARBA00023136"/>
    </source>
</evidence>
<reference evidence="10 11" key="1">
    <citation type="submission" date="2019-09" db="EMBL/GenBank/DDBJ databases">
        <title>Segnochrobactrum spirostomi gen. nov., sp. nov., isolated from the ciliate Spirostomum cf. yagiui and description of a novel family, Segnochrobactraceae fam. nov. within the order Rhizobiales of the class Alphaproteobacteria.</title>
        <authorList>
            <person name="Akter S."/>
            <person name="Shazib S.U.A."/>
            <person name="Shin M.K."/>
        </authorList>
    </citation>
    <scope>NUCLEOTIDE SEQUENCE [LARGE SCALE GENOMIC DNA]</scope>
    <source>
        <strain evidence="10 11">Sp-1</strain>
    </source>
</reference>
<evidence type="ECO:0000256" key="3">
    <source>
        <dbReference type="ARBA" id="ARBA00006263"/>
    </source>
</evidence>
<comment type="function">
    <text evidence="9">Converts cobyric acid to cobinamide by the addition of aminopropanol on the F carboxylic group.</text>
</comment>
<protein>
    <recommendedName>
        <fullName evidence="9">Cobalamin biosynthesis protein CobD</fullName>
    </recommendedName>
</protein>
<comment type="similarity">
    <text evidence="3 9">Belongs to the CobD/CbiB family.</text>
</comment>
<keyword evidence="6 9" id="KW-0812">Transmembrane</keyword>
<dbReference type="AlphaFoldDB" id="A0A6A7XYB0"/>
<dbReference type="HAMAP" id="MF_00024">
    <property type="entry name" value="CobD_CbiB"/>
    <property type="match status" value="1"/>
</dbReference>
<feature type="transmembrane region" description="Helical" evidence="9">
    <location>
        <begin position="63"/>
        <end position="82"/>
    </location>
</feature>
<keyword evidence="5 9" id="KW-0169">Cobalamin biosynthesis</keyword>
<dbReference type="RefSeq" id="WP_153478636.1">
    <property type="nucleotide sequence ID" value="NZ_VWNA01000001.1"/>
</dbReference>
<accession>A0A6A7XYB0</accession>